<dbReference type="AlphaFoldDB" id="A0A0E9NCW3"/>
<keyword evidence="1" id="KW-0285">Flavoprotein</keyword>
<keyword evidence="7" id="KW-1185">Reference proteome</keyword>
<dbReference type="Pfam" id="PF13426">
    <property type="entry name" value="PAS_9"/>
    <property type="match status" value="1"/>
</dbReference>
<feature type="compositionally biased region" description="Basic residues" evidence="4">
    <location>
        <begin position="616"/>
        <end position="631"/>
    </location>
</feature>
<evidence type="ECO:0000256" key="1">
    <source>
        <dbReference type="ARBA" id="ARBA00022630"/>
    </source>
</evidence>
<dbReference type="PROSITE" id="PS50132">
    <property type="entry name" value="RGS"/>
    <property type="match status" value="1"/>
</dbReference>
<evidence type="ECO:0000313" key="6">
    <source>
        <dbReference type="EMBL" id="GAO47679.1"/>
    </source>
</evidence>
<dbReference type="NCBIfam" id="TIGR00229">
    <property type="entry name" value="sensory_box"/>
    <property type="match status" value="1"/>
</dbReference>
<dbReference type="InterPro" id="IPR000014">
    <property type="entry name" value="PAS"/>
</dbReference>
<evidence type="ECO:0000256" key="4">
    <source>
        <dbReference type="SAM" id="MobiDB-lite"/>
    </source>
</evidence>
<dbReference type="InterPro" id="IPR036305">
    <property type="entry name" value="RGS_sf"/>
</dbReference>
<dbReference type="Gene3D" id="3.30.450.20">
    <property type="entry name" value="PAS domain"/>
    <property type="match status" value="1"/>
</dbReference>
<feature type="compositionally biased region" description="Acidic residues" evidence="4">
    <location>
        <begin position="577"/>
        <end position="599"/>
    </location>
</feature>
<feature type="compositionally biased region" description="Basic and acidic residues" evidence="4">
    <location>
        <begin position="632"/>
        <end position="646"/>
    </location>
</feature>
<dbReference type="PANTHER" id="PTHR47429:SF2">
    <property type="entry name" value="PROTEIN TWIN LOV 1"/>
    <property type="match status" value="1"/>
</dbReference>
<feature type="compositionally biased region" description="Gly residues" evidence="4">
    <location>
        <begin position="275"/>
        <end position="284"/>
    </location>
</feature>
<keyword evidence="2" id="KW-0288">FMN</keyword>
<dbReference type="Proteomes" id="UP000033140">
    <property type="component" value="Unassembled WGS sequence"/>
</dbReference>
<dbReference type="Gene3D" id="1.10.167.10">
    <property type="entry name" value="Regulator of G-protein Signalling 4, domain 2"/>
    <property type="match status" value="1"/>
</dbReference>
<proteinExistence type="predicted"/>
<reference evidence="6 7" key="1">
    <citation type="journal article" date="2011" name="J. Gen. Appl. Microbiol.">
        <title>Draft genome sequencing of the enigmatic yeast Saitoella complicata.</title>
        <authorList>
            <person name="Nishida H."/>
            <person name="Hamamoto M."/>
            <person name="Sugiyama J."/>
        </authorList>
    </citation>
    <scope>NUCLEOTIDE SEQUENCE [LARGE SCALE GENOMIC DNA]</scope>
    <source>
        <strain evidence="6 7">NRRL Y-17804</strain>
    </source>
</reference>
<dbReference type="PANTHER" id="PTHR47429">
    <property type="entry name" value="PROTEIN TWIN LOV 1"/>
    <property type="match status" value="1"/>
</dbReference>
<evidence type="ECO:0000259" key="5">
    <source>
        <dbReference type="PROSITE" id="PS50132"/>
    </source>
</evidence>
<evidence type="ECO:0000313" key="7">
    <source>
        <dbReference type="Proteomes" id="UP000033140"/>
    </source>
</evidence>
<comment type="caution">
    <text evidence="6">The sequence shown here is derived from an EMBL/GenBank/DDBJ whole genome shotgun (WGS) entry which is preliminary data.</text>
</comment>
<organism evidence="6 7">
    <name type="scientific">Saitoella complicata (strain BCRC 22490 / CBS 7301 / JCM 7358 / NBRC 10748 / NRRL Y-17804)</name>
    <dbReference type="NCBI Taxonomy" id="698492"/>
    <lineage>
        <taxon>Eukaryota</taxon>
        <taxon>Fungi</taxon>
        <taxon>Dikarya</taxon>
        <taxon>Ascomycota</taxon>
        <taxon>Taphrinomycotina</taxon>
        <taxon>Taphrinomycotina incertae sedis</taxon>
        <taxon>Saitoella</taxon>
    </lineage>
</organism>
<name>A0A0E9NCW3_SAICN</name>
<protein>
    <recommendedName>
        <fullName evidence="5">RGS domain-containing protein</fullName>
    </recommendedName>
</protein>
<dbReference type="SUPFAM" id="SSF48097">
    <property type="entry name" value="Regulator of G-protein signaling, RGS"/>
    <property type="match status" value="1"/>
</dbReference>
<feature type="region of interest" description="Disordered" evidence="4">
    <location>
        <begin position="616"/>
        <end position="667"/>
    </location>
</feature>
<accession>A0A0E9NCW3</accession>
<reference evidence="6 7" key="3">
    <citation type="journal article" date="2015" name="Genome Announc.">
        <title>Draft Genome Sequence of the Archiascomycetous Yeast Saitoella complicata.</title>
        <authorList>
            <person name="Yamauchi K."/>
            <person name="Kondo S."/>
            <person name="Hamamoto M."/>
            <person name="Takahashi Y."/>
            <person name="Ogura Y."/>
            <person name="Hayashi T."/>
            <person name="Nishida H."/>
        </authorList>
    </citation>
    <scope>NUCLEOTIDE SEQUENCE [LARGE SCALE GENOMIC DNA]</scope>
    <source>
        <strain evidence="6 7">NRRL Y-17804</strain>
    </source>
</reference>
<reference evidence="6 7" key="2">
    <citation type="journal article" date="2014" name="J. Gen. Appl. Microbiol.">
        <title>The early diverging ascomycetous budding yeast Saitoella complicata has three histone deacetylases belonging to the Clr6, Hos2, and Rpd3 lineages.</title>
        <authorList>
            <person name="Nishida H."/>
            <person name="Matsumoto T."/>
            <person name="Kondo S."/>
            <person name="Hamamoto M."/>
            <person name="Yoshikawa H."/>
        </authorList>
    </citation>
    <scope>NUCLEOTIDE SEQUENCE [LARGE SCALE GENOMIC DNA]</scope>
    <source>
        <strain evidence="6 7">NRRL Y-17804</strain>
    </source>
</reference>
<dbReference type="InterPro" id="IPR035965">
    <property type="entry name" value="PAS-like_dom_sf"/>
</dbReference>
<feature type="domain" description="RGS" evidence="5">
    <location>
        <begin position="325"/>
        <end position="362"/>
    </location>
</feature>
<feature type="region of interest" description="Disordered" evidence="4">
    <location>
        <begin position="979"/>
        <end position="1001"/>
    </location>
</feature>
<keyword evidence="3" id="KW-0157">Chromophore</keyword>
<dbReference type="GO" id="GO:0005634">
    <property type="term" value="C:nucleus"/>
    <property type="evidence" value="ECO:0007669"/>
    <property type="project" value="TreeGrafter"/>
</dbReference>
<evidence type="ECO:0000256" key="2">
    <source>
        <dbReference type="ARBA" id="ARBA00022643"/>
    </source>
</evidence>
<feature type="region of interest" description="Disordered" evidence="4">
    <location>
        <begin position="265"/>
        <end position="303"/>
    </location>
</feature>
<dbReference type="InterPro" id="IPR016137">
    <property type="entry name" value="RGS"/>
</dbReference>
<dbReference type="EMBL" id="BACD03000010">
    <property type="protein sequence ID" value="GAO47679.1"/>
    <property type="molecule type" value="Genomic_DNA"/>
</dbReference>
<feature type="region of interest" description="Disordered" evidence="4">
    <location>
        <begin position="577"/>
        <end position="600"/>
    </location>
</feature>
<sequence>MVLRNITLPRTYVDQMLIRSTPGPHRQLPLTFDLILYQMRIQRPNCKFNAHQRSFMIYPRLPHLGNPTEPATSTPSVKLERSGFVLESRRSFIPSLSSSTQHTPPKVPTMETLSTNMRNSLDEFGCTDSDNYSYADSFLGDIPFEAPIANPTEAGGADDYAPITTLEPSSPSPPASPIHLLPQLPPKPIPRGPLPPPPQKKVAKKSTNRLLSEQRSAVDELRRAGSLRGPGRVCIEYDRGLENFEPASPLASEYSTTSASIGPAAAAFSFPTPPNGGGGGGGRQGQLERRPQSLKPDGWFERSTPNMHIRRDLERDAIALVSRAVFAEVLSDKKAREGFRKYLLSKGRERLLDFWLEAERHKLATEYINALSSSLLSYGQQSSTTIEHHKRSSTASAVLTSAFAGEREKVFNEMYLRDFGQYVRDRVVCFARNELSRRLGEFDGAPVRRRLEGLGECYCLTDPRRLDNPIVMTSEAFVAVTGYARQDIINKNCRFLQGPATNPASVRRIRIGLQEGGSSIVELLLNYRKDGVPFFNLLFMAPLRDQKTGEIHYFLGAQINVTSTVWEASRHSLFFLEDEGVGEEDDEEEEEEEEEELDETGWSLLAARRLRDMLPRKRRVKKEKKKHVSKKSPRDAVDDGSDHDSSSDESSSSSDSDTSDDDLKVKRTKARLAMPQWDRYEEHNRNSVDSSTSLRELETAMDDLRRTFNKFVLISASYHITHLSDAVLSSSDMPPSSIGKHWINDVVGLNTPRYIVHGLRTAMEAGRPVSAQVRDLEGDLRWVHCTPLVGFEGRVEAWVVLSVGKDRAGHNGPNNHSLSCPLPNQQQQTLIVRHLLSRAHHGVCPVDTFGLAYSSARIWQVELDRIWKDTRKPSPRLGIGIGMEEEGGKHGFCDCGWWDDADPSGKEVVGVSVFRSPTAFTADPRPLPTPTDSRQQPTVRAFVAVISTSYLLPSLIEESHNGPFPHVHKSVNAVCSASPATAHGRRQRYMSRQKGQRSKRRGRGEEVICVATVHVFDPEFVYEDGSMSVGLGVEEGCDMFCEMWSPTIFSESEGLLRAGLRVCASRDEQGCVLTVSKIPGRSALMLPFVTIGPKLRFANCVFDPGRAFE</sequence>
<dbReference type="STRING" id="698492.A0A0E9NCW3"/>
<evidence type="ECO:0000256" key="3">
    <source>
        <dbReference type="ARBA" id="ARBA00022991"/>
    </source>
</evidence>
<gene>
    <name evidence="6" type="ORF">G7K_1878-t1</name>
</gene>
<feature type="compositionally biased region" description="Basic residues" evidence="4">
    <location>
        <begin position="983"/>
        <end position="1001"/>
    </location>
</feature>
<feature type="region of interest" description="Disordered" evidence="4">
    <location>
        <begin position="149"/>
        <end position="223"/>
    </location>
</feature>
<dbReference type="InterPro" id="IPR044926">
    <property type="entry name" value="RGS_subdomain_2"/>
</dbReference>
<feature type="compositionally biased region" description="Pro residues" evidence="4">
    <location>
        <begin position="183"/>
        <end position="199"/>
    </location>
</feature>
<dbReference type="SUPFAM" id="SSF55785">
    <property type="entry name" value="PYP-like sensor domain (PAS domain)"/>
    <property type="match status" value="1"/>
</dbReference>